<name>A0ABW0SLZ9_9GAMM</name>
<reference evidence="2" key="1">
    <citation type="journal article" date="2019" name="Int. J. Syst. Evol. Microbiol.">
        <title>The Global Catalogue of Microorganisms (GCM) 10K type strain sequencing project: providing services to taxonomists for standard genome sequencing and annotation.</title>
        <authorList>
            <consortium name="The Broad Institute Genomics Platform"/>
            <consortium name="The Broad Institute Genome Sequencing Center for Infectious Disease"/>
            <person name="Wu L."/>
            <person name="Ma J."/>
        </authorList>
    </citation>
    <scope>NUCLEOTIDE SEQUENCE [LARGE SCALE GENOMIC DNA]</scope>
    <source>
        <strain evidence="2">KACC 11407</strain>
    </source>
</reference>
<protein>
    <submittedName>
        <fullName evidence="1">YbdD/YjiX family protein</fullName>
    </submittedName>
</protein>
<evidence type="ECO:0000313" key="1">
    <source>
        <dbReference type="EMBL" id="MFC5569630.1"/>
    </source>
</evidence>
<dbReference type="PANTHER" id="PTHR38453:SF1">
    <property type="entry name" value="CYTOPLASMIC PROTEIN"/>
    <property type="match status" value="1"/>
</dbReference>
<dbReference type="EMBL" id="JBHSNM010000001">
    <property type="protein sequence ID" value="MFC5569630.1"/>
    <property type="molecule type" value="Genomic_DNA"/>
</dbReference>
<keyword evidence="2" id="KW-1185">Reference proteome</keyword>
<comment type="caution">
    <text evidence="1">The sequence shown here is derived from an EMBL/GenBank/DDBJ whole genome shotgun (WGS) entry which is preliminary data.</text>
</comment>
<evidence type="ECO:0000313" key="2">
    <source>
        <dbReference type="Proteomes" id="UP001596036"/>
    </source>
</evidence>
<dbReference type="Pfam" id="PF04328">
    <property type="entry name" value="Sel_put"/>
    <property type="match status" value="1"/>
</dbReference>
<organism evidence="1 2">
    <name type="scientific">Lysobacter yangpyeongensis</name>
    <dbReference type="NCBI Taxonomy" id="346182"/>
    <lineage>
        <taxon>Bacteria</taxon>
        <taxon>Pseudomonadati</taxon>
        <taxon>Pseudomonadota</taxon>
        <taxon>Gammaproteobacteria</taxon>
        <taxon>Lysobacterales</taxon>
        <taxon>Lysobacteraceae</taxon>
        <taxon>Lysobacter</taxon>
    </lineage>
</organism>
<proteinExistence type="predicted"/>
<dbReference type="RefSeq" id="WP_386753808.1">
    <property type="nucleotide sequence ID" value="NZ_JBHSNM010000001.1"/>
</dbReference>
<sequence length="68" mass="7942">MTQGLLALLRHVWSNATQAARLAIGVPDYEAYVTHMREHHPLHEPMDRNTFFRERMSARYGKGRSRCC</sequence>
<dbReference type="InterPro" id="IPR007423">
    <property type="entry name" value="Sel_put"/>
</dbReference>
<dbReference type="Proteomes" id="UP001596036">
    <property type="component" value="Unassembled WGS sequence"/>
</dbReference>
<gene>
    <name evidence="1" type="ORF">ACFPN1_06105</name>
</gene>
<dbReference type="PANTHER" id="PTHR38453">
    <property type="entry name" value="CYTOPLASMIC PROTEIN-RELATED"/>
    <property type="match status" value="1"/>
</dbReference>
<accession>A0ABW0SLZ9</accession>